<proteinExistence type="predicted"/>
<reference evidence="3" key="1">
    <citation type="journal article" date="2018" name="Nat. Microbiol.">
        <title>Leveraging single-cell genomics to expand the fungal tree of life.</title>
        <authorList>
            <person name="Ahrendt S.R."/>
            <person name="Quandt C.A."/>
            <person name="Ciobanu D."/>
            <person name="Clum A."/>
            <person name="Salamov A."/>
            <person name="Andreopoulos B."/>
            <person name="Cheng J.F."/>
            <person name="Woyke T."/>
            <person name="Pelin A."/>
            <person name="Henrissat B."/>
            <person name="Reynolds N.K."/>
            <person name="Benny G.L."/>
            <person name="Smith M.E."/>
            <person name="James T.Y."/>
            <person name="Grigoriev I.V."/>
        </authorList>
    </citation>
    <scope>NUCLEOTIDE SEQUENCE [LARGE SCALE GENOMIC DNA]</scope>
    <source>
        <strain evidence="3">ATCC 52028</strain>
    </source>
</reference>
<protein>
    <submittedName>
        <fullName evidence="2">Uncharacterized protein</fullName>
    </submittedName>
</protein>
<dbReference type="Proteomes" id="UP000268535">
    <property type="component" value="Unassembled WGS sequence"/>
</dbReference>
<evidence type="ECO:0000256" key="1">
    <source>
        <dbReference type="SAM" id="MobiDB-lite"/>
    </source>
</evidence>
<evidence type="ECO:0000313" key="2">
    <source>
        <dbReference type="EMBL" id="RKO95528.1"/>
    </source>
</evidence>
<gene>
    <name evidence="2" type="ORF">CAUPRSCDRAFT_12774</name>
</gene>
<dbReference type="AlphaFoldDB" id="A0A4P9WU48"/>
<feature type="non-terminal residue" evidence="2">
    <location>
        <position position="295"/>
    </location>
</feature>
<feature type="region of interest" description="Disordered" evidence="1">
    <location>
        <begin position="54"/>
        <end position="77"/>
    </location>
</feature>
<sequence>MENGQQINIHRQSDAYGSLLTALDRAKKARRLPYAHARHGTDLTSRVLQTRQAFKKQSDEDYRHGKGSSATPSDFDADPRLLFPQTSRVLQHYVILWMTNAASTQLGVLKRIIAAQQPNVFEPDIHRYTFLLRYALLTHAWLARPDSPARLLPTFQVLPFETLASQLGLHVLEFLLVRTQNAAEAANGEHLQLYLSTLTAFCKILANLYESPSAAAAAAPADGDPEAAAGISLYSVTADHILSRLFYEEDRVKDIANLCRSVKFLGLDLHVALIDTIDTLLALLRRFAASKRQLI</sequence>
<organism evidence="2 3">
    <name type="scientific">Caulochytrium protostelioides</name>
    <dbReference type="NCBI Taxonomy" id="1555241"/>
    <lineage>
        <taxon>Eukaryota</taxon>
        <taxon>Fungi</taxon>
        <taxon>Fungi incertae sedis</taxon>
        <taxon>Chytridiomycota</taxon>
        <taxon>Chytridiomycota incertae sedis</taxon>
        <taxon>Chytridiomycetes</taxon>
        <taxon>Caulochytriales</taxon>
        <taxon>Caulochytriaceae</taxon>
        <taxon>Caulochytrium</taxon>
    </lineage>
</organism>
<evidence type="ECO:0000313" key="3">
    <source>
        <dbReference type="Proteomes" id="UP000268535"/>
    </source>
</evidence>
<name>A0A4P9WU48_9FUNG</name>
<accession>A0A4P9WU48</accession>
<dbReference type="EMBL" id="ML011490">
    <property type="protein sequence ID" value="RKO95528.1"/>
    <property type="molecule type" value="Genomic_DNA"/>
</dbReference>